<proteinExistence type="predicted"/>
<dbReference type="NCBIfam" id="NF010181">
    <property type="entry name" value="PRK13660.1"/>
    <property type="match status" value="1"/>
</dbReference>
<dbReference type="PIRSF" id="PIRSF021290">
    <property type="entry name" value="DUF1273"/>
    <property type="match status" value="1"/>
</dbReference>
<gene>
    <name evidence="1" type="ORF">EJP77_12060</name>
</gene>
<reference evidence="1 2" key="1">
    <citation type="submission" date="2018-12" db="EMBL/GenBank/DDBJ databases">
        <authorList>
            <person name="Sun L."/>
            <person name="Chen Z."/>
        </authorList>
    </citation>
    <scope>NUCLEOTIDE SEQUENCE [LARGE SCALE GENOMIC DNA]</scope>
    <source>
        <strain evidence="1 2">3-5-3</strain>
    </source>
</reference>
<protein>
    <submittedName>
        <fullName evidence="1">DUF1273 domain-containing protein</fullName>
    </submittedName>
</protein>
<sequence>MTIKNLLVTGYRAHELGIYNQKHEGITYIRKAIRGKLIPLIEEGLEWVITPGQYGVDLWACEAAIELKEVYPHLKCSIITAYKNPEENWKEDKKEYYEQLIRKLDYYGAVSNQPYDGVWQLTARDNLLLRKTEGILLFYDEDAGDASPKFIKKRALKKHEEEGYLYLSLTSEDIQSIAEEEAMNERSGEESMWLPEDW</sequence>
<evidence type="ECO:0000313" key="2">
    <source>
        <dbReference type="Proteomes" id="UP000272464"/>
    </source>
</evidence>
<dbReference type="Pfam" id="PF06908">
    <property type="entry name" value="YpsA"/>
    <property type="match status" value="1"/>
</dbReference>
<dbReference type="Gene3D" id="3.40.50.450">
    <property type="match status" value="1"/>
</dbReference>
<dbReference type="AlphaFoldDB" id="A0A3S1JMY0"/>
<dbReference type="InterPro" id="IPR010697">
    <property type="entry name" value="YspA"/>
</dbReference>
<dbReference type="EMBL" id="RZNX01000004">
    <property type="protein sequence ID" value="RUT30557.1"/>
    <property type="molecule type" value="Genomic_DNA"/>
</dbReference>
<organism evidence="1 2">
    <name type="scientific">Paenibacillus zeisoli</name>
    <dbReference type="NCBI Taxonomy" id="2496267"/>
    <lineage>
        <taxon>Bacteria</taxon>
        <taxon>Bacillati</taxon>
        <taxon>Bacillota</taxon>
        <taxon>Bacilli</taxon>
        <taxon>Bacillales</taxon>
        <taxon>Paenibacillaceae</taxon>
        <taxon>Paenibacillus</taxon>
    </lineage>
</organism>
<name>A0A3S1JMY0_9BACL</name>
<dbReference type="OrthoDB" id="2301957at2"/>
<accession>A0A3S1JMY0</accession>
<evidence type="ECO:0000313" key="1">
    <source>
        <dbReference type="EMBL" id="RUT30557.1"/>
    </source>
</evidence>
<dbReference type="Proteomes" id="UP000272464">
    <property type="component" value="Unassembled WGS sequence"/>
</dbReference>
<comment type="caution">
    <text evidence="1">The sequence shown here is derived from an EMBL/GenBank/DDBJ whole genome shotgun (WGS) entry which is preliminary data.</text>
</comment>
<dbReference type="PANTHER" id="PTHR38440:SF1">
    <property type="entry name" value="UPF0398 PROTEIN SPR0331"/>
    <property type="match status" value="1"/>
</dbReference>
<dbReference type="PANTHER" id="PTHR38440">
    <property type="entry name" value="UPF0398 PROTEIN YPSA"/>
    <property type="match status" value="1"/>
</dbReference>
<dbReference type="SUPFAM" id="SSF102405">
    <property type="entry name" value="MCP/YpsA-like"/>
    <property type="match status" value="1"/>
</dbReference>
<keyword evidence="2" id="KW-1185">Reference proteome</keyword>